<keyword evidence="5" id="KW-1185">Reference proteome</keyword>
<protein>
    <submittedName>
        <fullName evidence="4">PH domain-containing protein</fullName>
    </submittedName>
</protein>
<evidence type="ECO:0000256" key="2">
    <source>
        <dbReference type="SAM" id="MobiDB-lite"/>
    </source>
</evidence>
<proteinExistence type="predicted"/>
<dbReference type="SUPFAM" id="SSF103657">
    <property type="entry name" value="BAR/IMD domain-like"/>
    <property type="match status" value="1"/>
</dbReference>
<feature type="region of interest" description="Disordered" evidence="2">
    <location>
        <begin position="1"/>
        <end position="26"/>
    </location>
</feature>
<dbReference type="CDD" id="cd13311">
    <property type="entry name" value="PH_Slm1"/>
    <property type="match status" value="1"/>
</dbReference>
<dbReference type="PROSITE" id="PS50003">
    <property type="entry name" value="PH_DOMAIN"/>
    <property type="match status" value="1"/>
</dbReference>
<dbReference type="SUPFAM" id="SSF50729">
    <property type="entry name" value="PH domain-like"/>
    <property type="match status" value="1"/>
</dbReference>
<feature type="region of interest" description="Disordered" evidence="2">
    <location>
        <begin position="407"/>
        <end position="509"/>
    </location>
</feature>
<dbReference type="InterPro" id="IPR027267">
    <property type="entry name" value="AH/BAR_dom_sf"/>
</dbReference>
<dbReference type="EMBL" id="MU001702">
    <property type="protein sequence ID" value="KAF2452851.1"/>
    <property type="molecule type" value="Genomic_DNA"/>
</dbReference>
<evidence type="ECO:0000256" key="1">
    <source>
        <dbReference type="ARBA" id="ARBA00022553"/>
    </source>
</evidence>
<dbReference type="AlphaFoldDB" id="A0A6A6NMB7"/>
<dbReference type="Gene3D" id="2.30.29.30">
    <property type="entry name" value="Pleckstrin-homology domain (PH domain)/Phosphotyrosine-binding domain (PTB)"/>
    <property type="match status" value="1"/>
</dbReference>
<organism evidence="4 5">
    <name type="scientific">Lineolata rhizophorae</name>
    <dbReference type="NCBI Taxonomy" id="578093"/>
    <lineage>
        <taxon>Eukaryota</taxon>
        <taxon>Fungi</taxon>
        <taxon>Dikarya</taxon>
        <taxon>Ascomycota</taxon>
        <taxon>Pezizomycotina</taxon>
        <taxon>Dothideomycetes</taxon>
        <taxon>Dothideomycetes incertae sedis</taxon>
        <taxon>Lineolatales</taxon>
        <taxon>Lineolataceae</taxon>
        <taxon>Lineolata</taxon>
    </lineage>
</organism>
<dbReference type="OrthoDB" id="2264563at2759"/>
<dbReference type="SMART" id="SM00233">
    <property type="entry name" value="PH"/>
    <property type="match status" value="1"/>
</dbReference>
<keyword evidence="1" id="KW-0597">Phosphoprotein</keyword>
<sequence>MSSPTESLPRRTTTMGTDDDAVPGEDTSEVTKLMLERLQAFKHAVGYIEDYITATEKAHNSHGKEYERVLKTVSHPLKEGHHFDQQLGGIAGMFDNIRSNTQGIANSHHETAKTLKGSVLPMFERLHAEIKNKSKELNKGAGKQSKTVDKARNTTQKHIELLGQHTATFDSTGGKMSAADDPYVLQRGVYHRLNKQVVEENNNRQDLLSVQDSLKKFEAHVIEVIQQGLGSFNQVVSGQAEQTRAMYGNIVATAHAIPPDFEWKGFIARNEGVLINPDNPPRTVSSISFPNQDHRATQPVIAGALERKSKMLRRYETAYYALTPAKYLHEFKTDDDFGREPTPELSLYLPDCVVGAIDGTKFHIKGKDVSKGKVGNTFSMSHELQFKAHTPSDAQQWWDAIRAAAGQVTAEQPPPSEPTSPEVARKESQPTSTDGSPAPAAAAAETPSAEKKEPTEPAEPANASTAQSPTNGEASGTGEASGSGGASGPPPSWSAQGEAKKEEEKKTEA</sequence>
<dbReference type="PANTHER" id="PTHR31941:SF1">
    <property type="entry name" value="CYTOSKELETAL SIGNALING PROTEIN SLM1"/>
    <property type="match status" value="1"/>
</dbReference>
<dbReference type="Pfam" id="PF20400">
    <property type="entry name" value="BAR_4"/>
    <property type="match status" value="1"/>
</dbReference>
<feature type="compositionally biased region" description="Low complexity" evidence="2">
    <location>
        <begin position="458"/>
        <end position="478"/>
    </location>
</feature>
<dbReference type="Gene3D" id="1.20.1270.60">
    <property type="entry name" value="Arfaptin homology (AH) domain/BAR domain"/>
    <property type="match status" value="1"/>
</dbReference>
<dbReference type="InterPro" id="IPR011993">
    <property type="entry name" value="PH-like_dom_sf"/>
</dbReference>
<feature type="compositionally biased region" description="Acidic residues" evidence="2">
    <location>
        <begin position="17"/>
        <end position="26"/>
    </location>
</feature>
<feature type="domain" description="PH" evidence="3">
    <location>
        <begin position="298"/>
        <end position="406"/>
    </location>
</feature>
<feature type="compositionally biased region" description="Low complexity" evidence="2">
    <location>
        <begin position="430"/>
        <end position="447"/>
    </location>
</feature>
<gene>
    <name evidence="4" type="ORF">BDY21DRAFT_149476</name>
</gene>
<dbReference type="InterPro" id="IPR001849">
    <property type="entry name" value="PH_domain"/>
</dbReference>
<feature type="compositionally biased region" description="Basic and acidic residues" evidence="2">
    <location>
        <begin position="498"/>
        <end position="509"/>
    </location>
</feature>
<evidence type="ECO:0000259" key="3">
    <source>
        <dbReference type="PROSITE" id="PS50003"/>
    </source>
</evidence>
<evidence type="ECO:0000313" key="5">
    <source>
        <dbReference type="Proteomes" id="UP000799766"/>
    </source>
</evidence>
<dbReference type="InterPro" id="IPR046869">
    <property type="entry name" value="SLM1/RGC1-like_PH"/>
</dbReference>
<dbReference type="InterPro" id="IPR046868">
    <property type="entry name" value="BAR_4"/>
</dbReference>
<dbReference type="Proteomes" id="UP000799766">
    <property type="component" value="Unassembled WGS sequence"/>
</dbReference>
<dbReference type="InterPro" id="IPR043453">
    <property type="entry name" value="Slm1_PH"/>
</dbReference>
<feature type="compositionally biased region" description="Polar residues" evidence="2">
    <location>
        <begin position="1"/>
        <end position="16"/>
    </location>
</feature>
<accession>A0A6A6NMB7</accession>
<dbReference type="PANTHER" id="PTHR31941">
    <property type="entry name" value="CYTOSKELETAL SIGNALING PROTEIN SLM1"/>
    <property type="match status" value="1"/>
</dbReference>
<evidence type="ECO:0000313" key="4">
    <source>
        <dbReference type="EMBL" id="KAF2452851.1"/>
    </source>
</evidence>
<name>A0A6A6NMB7_9PEZI</name>
<dbReference type="Pfam" id="PF20399">
    <property type="entry name" value="PH_20"/>
    <property type="match status" value="1"/>
</dbReference>
<reference evidence="4" key="1">
    <citation type="journal article" date="2020" name="Stud. Mycol.">
        <title>101 Dothideomycetes genomes: a test case for predicting lifestyles and emergence of pathogens.</title>
        <authorList>
            <person name="Haridas S."/>
            <person name="Albert R."/>
            <person name="Binder M."/>
            <person name="Bloem J."/>
            <person name="Labutti K."/>
            <person name="Salamov A."/>
            <person name="Andreopoulos B."/>
            <person name="Baker S."/>
            <person name="Barry K."/>
            <person name="Bills G."/>
            <person name="Bluhm B."/>
            <person name="Cannon C."/>
            <person name="Castanera R."/>
            <person name="Culley D."/>
            <person name="Daum C."/>
            <person name="Ezra D."/>
            <person name="Gonzalez J."/>
            <person name="Henrissat B."/>
            <person name="Kuo A."/>
            <person name="Liang C."/>
            <person name="Lipzen A."/>
            <person name="Lutzoni F."/>
            <person name="Magnuson J."/>
            <person name="Mondo S."/>
            <person name="Nolan M."/>
            <person name="Ohm R."/>
            <person name="Pangilinan J."/>
            <person name="Park H.-J."/>
            <person name="Ramirez L."/>
            <person name="Alfaro M."/>
            <person name="Sun H."/>
            <person name="Tritt A."/>
            <person name="Yoshinaga Y."/>
            <person name="Zwiers L.-H."/>
            <person name="Turgeon B."/>
            <person name="Goodwin S."/>
            <person name="Spatafora J."/>
            <person name="Crous P."/>
            <person name="Grigoriev I."/>
        </authorList>
    </citation>
    <scope>NUCLEOTIDE SEQUENCE</scope>
    <source>
        <strain evidence="4">ATCC 16933</strain>
    </source>
</reference>